<proteinExistence type="predicted"/>
<comment type="caution">
    <text evidence="1">The sequence shown here is derived from an EMBL/GenBank/DDBJ whole genome shotgun (WGS) entry which is preliminary data.</text>
</comment>
<evidence type="ECO:0000313" key="2">
    <source>
        <dbReference type="Proteomes" id="UP000805649"/>
    </source>
</evidence>
<keyword evidence="2" id="KW-1185">Reference proteome</keyword>
<keyword evidence="1" id="KW-0418">Kinase</keyword>
<sequence length="617" mass="71231">MPVLAVARRLAMEPHPVPGIPQGLIGKSKKLILDDENRVQKVYDKGESFRLQKDKERRKRESKYNQLSRVDDKSDCESLTDAIAEQLDQAKVSYPLNPDKSFIPQPDFDRIFTFECVLRIVSTLNCLSYHTNKHQLAGEIYHGNDSSGPSVKLLAVLIGLDKVDDFAQHMLVDGMRDSCLPLRKDTADGKQILTCQKHGNHKTINSYRRSDCRERFLHWAYSVTAPLIKWESSRHSHYVLDTGDILPMDIIDKVDEGDSTSSQTETAPKSSSGNTYGGFSEVYKVKIHDGHWDFGDHGIRHPQGFFALKKLTSHKRNNFNLELSSLLFTGNNYQKKHLIQLLATFEVVNLASSELTTYYFLFDWAEGSLTKFWQNNPTLVRNKEHCLWMSKQFYEISEALQCVHNDRAPTLRYLEDRQSNEALYGRHGDIKPDNFLWFKDASSSPGLLVLSDFGLGRLHTQVSRSAQDPKYLERSASYRSPEFDLQTGLVSPRSDIFSLGCVFLEYVTWFLLGFDVVEQEFPEKRMEIDIYTFKSDTFFSIRNHRPYLKAAVSEWIQQLQNSADCSWYLFDLLDVIKHKMLDPNSSTRMPANQLTKRMNELWRACEDDPDYYLKPRH</sequence>
<organism evidence="1 2">
    <name type="scientific">Colletotrichum truncatum</name>
    <name type="common">Anthracnose fungus</name>
    <name type="synonym">Colletotrichum capsici</name>
    <dbReference type="NCBI Taxonomy" id="5467"/>
    <lineage>
        <taxon>Eukaryota</taxon>
        <taxon>Fungi</taxon>
        <taxon>Dikarya</taxon>
        <taxon>Ascomycota</taxon>
        <taxon>Pezizomycotina</taxon>
        <taxon>Sordariomycetes</taxon>
        <taxon>Hypocreomycetidae</taxon>
        <taxon>Glomerellales</taxon>
        <taxon>Glomerellaceae</taxon>
        <taxon>Colletotrichum</taxon>
        <taxon>Colletotrichum truncatum species complex</taxon>
    </lineage>
</organism>
<gene>
    <name evidence="1" type="ORF">CTRU02_204846</name>
</gene>
<reference evidence="1 2" key="1">
    <citation type="journal article" date="2020" name="Phytopathology">
        <title>Genome Sequence Resources of Colletotrichum truncatum, C. plurivorum, C. musicola, and C. sojae: Four Species Pathogenic to Soybean (Glycine max).</title>
        <authorList>
            <person name="Rogerio F."/>
            <person name="Boufleur T.R."/>
            <person name="Ciampi-Guillardi M."/>
            <person name="Sukno S.A."/>
            <person name="Thon M.R."/>
            <person name="Massola Junior N.S."/>
            <person name="Baroncelli R."/>
        </authorList>
    </citation>
    <scope>NUCLEOTIDE SEQUENCE [LARGE SCALE GENOMIC DNA]</scope>
    <source>
        <strain evidence="1 2">CMES1059</strain>
    </source>
</reference>
<dbReference type="EMBL" id="VUJX02000002">
    <property type="protein sequence ID" value="KAL0942083.1"/>
    <property type="molecule type" value="Genomic_DNA"/>
</dbReference>
<accession>A0ACC3ZD83</accession>
<protein>
    <submittedName>
        <fullName evidence="1">Protein kinase domain-containing protein</fullName>
    </submittedName>
</protein>
<dbReference type="Proteomes" id="UP000805649">
    <property type="component" value="Unassembled WGS sequence"/>
</dbReference>
<keyword evidence="1" id="KW-0808">Transferase</keyword>
<evidence type="ECO:0000313" key="1">
    <source>
        <dbReference type="EMBL" id="KAL0942083.1"/>
    </source>
</evidence>
<name>A0ACC3ZD83_COLTU</name>